<protein>
    <recommendedName>
        <fullName evidence="3">Bacteriocin-type signal sequence-containing protein</fullName>
    </recommendedName>
</protein>
<reference evidence="1 2" key="1">
    <citation type="submission" date="2018-11" db="EMBL/GenBank/DDBJ databases">
        <title>Proposal to divide the Flavobacteriaceae and reorganize its genera based on Amino Acid Identity values calculated from whole genome sequences.</title>
        <authorList>
            <person name="Nicholson A.C."/>
            <person name="Gulvik C.A."/>
            <person name="Whitney A.M."/>
            <person name="Humrighouse B.W."/>
            <person name="Bell M."/>
            <person name="Holmes B."/>
            <person name="Steigerwalt A."/>
            <person name="Villarma A."/>
            <person name="Sheth M."/>
            <person name="Batra D."/>
            <person name="Pryor J."/>
            <person name="Bernardet J.-F."/>
            <person name="Hugo C."/>
            <person name="Kampfer P."/>
            <person name="Newman J."/>
            <person name="Mcquiston J.R."/>
        </authorList>
    </citation>
    <scope>NUCLEOTIDE SEQUENCE [LARGE SCALE GENOMIC DNA]</scope>
    <source>
        <strain evidence="1 2">G0235</strain>
    </source>
</reference>
<dbReference type="Proteomes" id="UP000281899">
    <property type="component" value="Unassembled WGS sequence"/>
</dbReference>
<name>A0ABX9X3I2_9FLAO</name>
<dbReference type="NCBIfam" id="NF047798">
    <property type="entry name" value="leader_Chryseo"/>
    <property type="match status" value="1"/>
</dbReference>
<sequence length="76" mass="8747">MVLTDLHHEFIITEYQNYYHMKTIKKLSREDKKNIKGGFTDIQIEACGGEQFVCFRGGGNWGCWLRPGGTCYAPML</sequence>
<gene>
    <name evidence="1" type="ORF">EGI15_15655</name>
</gene>
<evidence type="ECO:0000313" key="1">
    <source>
        <dbReference type="EMBL" id="ROH90108.1"/>
    </source>
</evidence>
<evidence type="ECO:0000313" key="2">
    <source>
        <dbReference type="Proteomes" id="UP000281899"/>
    </source>
</evidence>
<evidence type="ECO:0008006" key="3">
    <source>
        <dbReference type="Google" id="ProtNLM"/>
    </source>
</evidence>
<accession>A0ABX9X3I2</accession>
<comment type="caution">
    <text evidence="1">The sequence shown here is derived from an EMBL/GenBank/DDBJ whole genome shotgun (WGS) entry which is preliminary data.</text>
</comment>
<dbReference type="InterPro" id="IPR058074">
    <property type="entry name" value="Bacteriocin-like"/>
</dbReference>
<dbReference type="EMBL" id="RJTW01000007">
    <property type="protein sequence ID" value="ROH90108.1"/>
    <property type="molecule type" value="Genomic_DNA"/>
</dbReference>
<proteinExistence type="predicted"/>
<keyword evidence="2" id="KW-1185">Reference proteome</keyword>
<organism evidence="1 2">
    <name type="scientific">Chryseobacterium cucumeris</name>
    <dbReference type="NCBI Taxonomy" id="1813611"/>
    <lineage>
        <taxon>Bacteria</taxon>
        <taxon>Pseudomonadati</taxon>
        <taxon>Bacteroidota</taxon>
        <taxon>Flavobacteriia</taxon>
        <taxon>Flavobacteriales</taxon>
        <taxon>Weeksellaceae</taxon>
        <taxon>Chryseobacterium group</taxon>
        <taxon>Chryseobacterium</taxon>
    </lineage>
</organism>